<feature type="transmembrane region" description="Helical" evidence="8">
    <location>
        <begin position="115"/>
        <end position="136"/>
    </location>
</feature>
<keyword evidence="4 8" id="KW-1003">Cell membrane</keyword>
<evidence type="ECO:0000256" key="5">
    <source>
        <dbReference type="ARBA" id="ARBA00022692"/>
    </source>
</evidence>
<feature type="transmembrane region" description="Helical" evidence="8">
    <location>
        <begin position="73"/>
        <end position="95"/>
    </location>
</feature>
<organism evidence="9 10">
    <name type="scientific">Shewanella morhuae</name>
    <dbReference type="NCBI Taxonomy" id="365591"/>
    <lineage>
        <taxon>Bacteria</taxon>
        <taxon>Pseudomonadati</taxon>
        <taxon>Pseudomonadota</taxon>
        <taxon>Gammaproteobacteria</taxon>
        <taxon>Alteromonadales</taxon>
        <taxon>Shewanellaceae</taxon>
        <taxon>Shewanella</taxon>
    </lineage>
</organism>
<keyword evidence="7 8" id="KW-0472">Membrane</keyword>
<dbReference type="InterPro" id="IPR052017">
    <property type="entry name" value="TSUP"/>
</dbReference>
<feature type="transmembrane region" description="Helical" evidence="8">
    <location>
        <begin position="172"/>
        <end position="189"/>
    </location>
</feature>
<dbReference type="GO" id="GO:0005886">
    <property type="term" value="C:plasma membrane"/>
    <property type="evidence" value="ECO:0007669"/>
    <property type="project" value="UniProtKB-SubCell"/>
</dbReference>
<evidence type="ECO:0000256" key="7">
    <source>
        <dbReference type="ARBA" id="ARBA00023136"/>
    </source>
</evidence>
<proteinExistence type="inferred from homology"/>
<evidence type="ECO:0000256" key="2">
    <source>
        <dbReference type="ARBA" id="ARBA00009142"/>
    </source>
</evidence>
<gene>
    <name evidence="9" type="primary">yfcA_2</name>
    <name evidence="9" type="ORF">NCTC10736_00689</name>
</gene>
<dbReference type="PANTHER" id="PTHR30269:SF0">
    <property type="entry name" value="MEMBRANE TRANSPORTER PROTEIN YFCA-RELATED"/>
    <property type="match status" value="1"/>
</dbReference>
<name>A0A379ZKQ8_9GAMM</name>
<reference evidence="9 10" key="1">
    <citation type="submission" date="2018-06" db="EMBL/GenBank/DDBJ databases">
        <authorList>
            <consortium name="Pathogen Informatics"/>
            <person name="Doyle S."/>
        </authorList>
    </citation>
    <scope>NUCLEOTIDE SEQUENCE [LARGE SCALE GENOMIC DNA]</scope>
    <source>
        <strain evidence="9 10">NCTC10736</strain>
    </source>
</reference>
<comment type="subcellular location">
    <subcellularLocation>
        <location evidence="1 8">Cell membrane</location>
        <topology evidence="1 8">Multi-pass membrane protein</topology>
    </subcellularLocation>
</comment>
<feature type="transmembrane region" description="Helical" evidence="8">
    <location>
        <begin position="258"/>
        <end position="280"/>
    </location>
</feature>
<evidence type="ECO:0000256" key="6">
    <source>
        <dbReference type="ARBA" id="ARBA00022989"/>
    </source>
</evidence>
<keyword evidence="3" id="KW-0813">Transport</keyword>
<dbReference type="AlphaFoldDB" id="A0A379ZKQ8"/>
<evidence type="ECO:0000313" key="10">
    <source>
        <dbReference type="Proteomes" id="UP000255061"/>
    </source>
</evidence>
<dbReference type="Pfam" id="PF01925">
    <property type="entry name" value="TauE"/>
    <property type="match status" value="1"/>
</dbReference>
<keyword evidence="6 8" id="KW-1133">Transmembrane helix</keyword>
<evidence type="ECO:0000256" key="4">
    <source>
        <dbReference type="ARBA" id="ARBA00022475"/>
    </source>
</evidence>
<comment type="similarity">
    <text evidence="2 8">Belongs to the 4-toluene sulfonate uptake permease (TSUP) (TC 2.A.102) family.</text>
</comment>
<accession>A0A379ZKQ8</accession>
<evidence type="ECO:0000313" key="9">
    <source>
        <dbReference type="EMBL" id="SUI63938.1"/>
    </source>
</evidence>
<dbReference type="InterPro" id="IPR002781">
    <property type="entry name" value="TM_pro_TauE-like"/>
</dbReference>
<dbReference type="PANTHER" id="PTHR30269">
    <property type="entry name" value="TRANSMEMBRANE PROTEIN YFCA"/>
    <property type="match status" value="1"/>
</dbReference>
<evidence type="ECO:0000256" key="8">
    <source>
        <dbReference type="RuleBase" id="RU363041"/>
    </source>
</evidence>
<feature type="transmembrane region" description="Helical" evidence="8">
    <location>
        <begin position="148"/>
        <end position="166"/>
    </location>
</feature>
<feature type="transmembrane region" description="Helical" evidence="8">
    <location>
        <begin position="227"/>
        <end position="246"/>
    </location>
</feature>
<feature type="transmembrane region" description="Helical" evidence="8">
    <location>
        <begin position="300"/>
        <end position="318"/>
    </location>
</feature>
<evidence type="ECO:0000256" key="3">
    <source>
        <dbReference type="ARBA" id="ARBA00022448"/>
    </source>
</evidence>
<dbReference type="EMBL" id="UGYV01000001">
    <property type="protein sequence ID" value="SUI63938.1"/>
    <property type="molecule type" value="Genomic_DNA"/>
</dbReference>
<protein>
    <recommendedName>
        <fullName evidence="8">Probable membrane transporter protein</fullName>
    </recommendedName>
</protein>
<evidence type="ECO:0000256" key="1">
    <source>
        <dbReference type="ARBA" id="ARBA00004651"/>
    </source>
</evidence>
<sequence length="324" mass="34376">MFQLFLMTLSGYKPVSILFPMAGVGAGISHSYVTIFDVKVVITPLHLVGKRSLMLGNDSLFINRIIKIMEFELTLQIAAILFAVALVAGFIDSIAGGGGLLTIPALMWAGLPPTVALGTNKLQACGGSFFASWYFVRKGLVDLKSVKLALICAFIGAALGTVLVQLVDTKVLELMLPFLILAIGCYFLFSKKISEDDKHQVLTPTAFAFTAALGVGLYDGFFGPGTGSFFALAFVSLAGFGLAKATAHAKLLNFSTNIASLIFFALGGKVIWLLGLVMLAGQAIGATLGSRLVVTKGTKIIKPLVVTMSLAMSFKLLATQYQLF</sequence>
<dbReference type="Proteomes" id="UP000255061">
    <property type="component" value="Unassembled WGS sequence"/>
</dbReference>
<keyword evidence="5 8" id="KW-0812">Transmembrane</keyword>